<protein>
    <submittedName>
        <fullName evidence="3">Uncharacterized protein</fullName>
    </submittedName>
</protein>
<feature type="transmembrane region" description="Helical" evidence="2">
    <location>
        <begin position="227"/>
        <end position="245"/>
    </location>
</feature>
<keyword evidence="2" id="KW-1133">Transmembrane helix</keyword>
<dbReference type="Proteomes" id="UP000269721">
    <property type="component" value="Unassembled WGS sequence"/>
</dbReference>
<name>A0A4P9W6M1_9FUNG</name>
<keyword evidence="2" id="KW-0812">Transmembrane</keyword>
<evidence type="ECO:0000313" key="4">
    <source>
        <dbReference type="Proteomes" id="UP000269721"/>
    </source>
</evidence>
<proteinExistence type="predicted"/>
<keyword evidence="2" id="KW-0472">Membrane</keyword>
<evidence type="ECO:0000313" key="3">
    <source>
        <dbReference type="EMBL" id="RKO87974.1"/>
    </source>
</evidence>
<dbReference type="AlphaFoldDB" id="A0A4P9W6M1"/>
<accession>A0A4P9W6M1</accession>
<feature type="transmembrane region" description="Helical" evidence="2">
    <location>
        <begin position="162"/>
        <end position="184"/>
    </location>
</feature>
<sequence length="310" mass="34116">MTISESWPIIFKLRKRCQDPNDASLDDMETSKNHEDGEGITSSKSGLDLRIHGGSAESTLVKPGAKQTLSKGAHAVIAIGGSTETLADVARSKAPSKEAVWEDDLSLPTTSIVPPARLPLCRRCLQALMRAFGVSSTAVAASHAPSEETSLSIMARCTLETFIFSIVYAAFVNAIVFGFSHMAWRAVPNRAEFDPHTITVLVTAGYTNVQFIAMFGFALWRRSRMGLILIVCSTLVLGILAVLWVTGWPYWFYYVDILLIVVHYGIEFIVKYWARTIATRRAYVDTRFSVLNTLGMAHAQIHAVVIQTGM</sequence>
<keyword evidence="4" id="KW-1185">Reference proteome</keyword>
<dbReference type="EMBL" id="KZ997030">
    <property type="protein sequence ID" value="RKO87974.1"/>
    <property type="molecule type" value="Genomic_DNA"/>
</dbReference>
<feature type="non-terminal residue" evidence="3">
    <location>
        <position position="310"/>
    </location>
</feature>
<gene>
    <name evidence="3" type="ORF">BDK51DRAFT_25675</name>
</gene>
<evidence type="ECO:0000256" key="1">
    <source>
        <dbReference type="SAM" id="MobiDB-lite"/>
    </source>
</evidence>
<evidence type="ECO:0000256" key="2">
    <source>
        <dbReference type="SAM" id="Phobius"/>
    </source>
</evidence>
<feature type="transmembrane region" description="Helical" evidence="2">
    <location>
        <begin position="251"/>
        <end position="274"/>
    </location>
</feature>
<organism evidence="3 4">
    <name type="scientific">Blyttiomyces helicus</name>
    <dbReference type="NCBI Taxonomy" id="388810"/>
    <lineage>
        <taxon>Eukaryota</taxon>
        <taxon>Fungi</taxon>
        <taxon>Fungi incertae sedis</taxon>
        <taxon>Chytridiomycota</taxon>
        <taxon>Chytridiomycota incertae sedis</taxon>
        <taxon>Chytridiomycetes</taxon>
        <taxon>Chytridiomycetes incertae sedis</taxon>
        <taxon>Blyttiomyces</taxon>
    </lineage>
</organism>
<reference evidence="4" key="1">
    <citation type="journal article" date="2018" name="Nat. Microbiol.">
        <title>Leveraging single-cell genomics to expand the fungal tree of life.</title>
        <authorList>
            <person name="Ahrendt S.R."/>
            <person name="Quandt C.A."/>
            <person name="Ciobanu D."/>
            <person name="Clum A."/>
            <person name="Salamov A."/>
            <person name="Andreopoulos B."/>
            <person name="Cheng J.F."/>
            <person name="Woyke T."/>
            <person name="Pelin A."/>
            <person name="Henrissat B."/>
            <person name="Reynolds N.K."/>
            <person name="Benny G.L."/>
            <person name="Smith M.E."/>
            <person name="James T.Y."/>
            <person name="Grigoriev I.V."/>
        </authorList>
    </citation>
    <scope>NUCLEOTIDE SEQUENCE [LARGE SCALE GENOMIC DNA]</scope>
</reference>
<feature type="transmembrane region" description="Helical" evidence="2">
    <location>
        <begin position="196"/>
        <end position="220"/>
    </location>
</feature>
<feature type="region of interest" description="Disordered" evidence="1">
    <location>
        <begin position="20"/>
        <end position="48"/>
    </location>
</feature>